<comment type="similarity">
    <text evidence="1 7">Belongs to the peptidase M16 family.</text>
</comment>
<dbReference type="FunFam" id="3.30.830.10:FF:000003">
    <property type="entry name" value="Insulin-degrading enzyme"/>
    <property type="match status" value="1"/>
</dbReference>
<evidence type="ECO:0000256" key="3">
    <source>
        <dbReference type="ARBA" id="ARBA00022723"/>
    </source>
</evidence>
<feature type="domain" description="Peptidase M16 C-terminal" evidence="10">
    <location>
        <begin position="204"/>
        <end position="378"/>
    </location>
</feature>
<feature type="domain" description="Peptidase M16 N-terminal" evidence="9">
    <location>
        <begin position="40"/>
        <end position="176"/>
    </location>
</feature>
<evidence type="ECO:0000259" key="9">
    <source>
        <dbReference type="Pfam" id="PF00675"/>
    </source>
</evidence>
<evidence type="ECO:0000313" key="14">
    <source>
        <dbReference type="Proteomes" id="UP000256970"/>
    </source>
</evidence>
<feature type="domain" description="Coenzyme PQQ synthesis protein F-like C-terminal lobe" evidence="12">
    <location>
        <begin position="815"/>
        <end position="914"/>
    </location>
</feature>
<keyword evidence="4" id="KW-0378">Hydrolase</keyword>
<dbReference type="FunFam" id="3.30.830.10:FF:000004">
    <property type="entry name" value="Putative insulin-degrading enzyme"/>
    <property type="match status" value="1"/>
</dbReference>
<protein>
    <recommendedName>
        <fullName evidence="15">Peptidase M16 N-terminal domain-containing protein</fullName>
    </recommendedName>
</protein>
<dbReference type="FunFam" id="3.30.830.10:FF:000005">
    <property type="entry name" value="nardilysin isoform X1"/>
    <property type="match status" value="1"/>
</dbReference>
<dbReference type="GO" id="GO:0005829">
    <property type="term" value="C:cytosol"/>
    <property type="evidence" value="ECO:0007669"/>
    <property type="project" value="TreeGrafter"/>
</dbReference>
<dbReference type="Pfam" id="PF16187">
    <property type="entry name" value="Peptidase_M16_M"/>
    <property type="match status" value="2"/>
</dbReference>
<name>A0A383VRB5_TETOB</name>
<dbReference type="GO" id="GO:0043171">
    <property type="term" value="P:peptide catabolic process"/>
    <property type="evidence" value="ECO:0007669"/>
    <property type="project" value="TreeGrafter"/>
</dbReference>
<dbReference type="AlphaFoldDB" id="A0A383VRB5"/>
<dbReference type="Pfam" id="PF05193">
    <property type="entry name" value="Peptidase_M16_C"/>
    <property type="match status" value="1"/>
</dbReference>
<evidence type="ECO:0000256" key="8">
    <source>
        <dbReference type="SAM" id="MobiDB-lite"/>
    </source>
</evidence>
<feature type="region of interest" description="Disordered" evidence="8">
    <location>
        <begin position="449"/>
        <end position="476"/>
    </location>
</feature>
<dbReference type="Proteomes" id="UP000256970">
    <property type="component" value="Unassembled WGS sequence"/>
</dbReference>
<evidence type="ECO:0000313" key="13">
    <source>
        <dbReference type="EMBL" id="SZX67389.1"/>
    </source>
</evidence>
<evidence type="ECO:0000256" key="4">
    <source>
        <dbReference type="ARBA" id="ARBA00022801"/>
    </source>
</evidence>
<dbReference type="PANTHER" id="PTHR43690:SF18">
    <property type="entry name" value="INSULIN-DEGRADING ENZYME-RELATED"/>
    <property type="match status" value="1"/>
</dbReference>
<dbReference type="InterPro" id="IPR011249">
    <property type="entry name" value="Metalloenz_LuxS/M16"/>
</dbReference>
<dbReference type="Pfam" id="PF00675">
    <property type="entry name" value="Peptidase_M16"/>
    <property type="match status" value="1"/>
</dbReference>
<sequence length="1111" mass="119458">MGSGTAVLQQPPGLSISEDVIKPRCDKLGYRVVKLPNELRVLLISDPETDKAAAALNVRVGSMCDPVELPGLAHFCEHMLFYSSEKYPVEDEYSRFISDHGGHTNAFTAAEDTNYQFDVNWDALPEALDRFAQFFISPLISGDGVEREVQAVDSEHGKNLAVDAWRLHQLCKATANQEHPWARFFTGNLETLLTAPTKAGIDVRAAVADWHARHYSANLMTAAVYGRQGLDELQQLAAEAFSGVANTGLAAPQFSEDLYTDEHRGLLVRVVPIKESHTLEIQWDIPPTEALYRQAPTNYLSHLLGHEGAGSAFALLKAAGLATSLTAGEGSGISSRSFFSVRLELTAEGNARPGEVAEVVFKYLELLRAPGGVNEQIYAELAGLSELRFHWRDKLPPYSVTTSLAGAMAHYPDRDLLLALYHVPQEFDPACIHLFLELLTPQRARLTWATRSHDTSQQQQQQKGDSTQTAASNGNGCGTSAAPAAAVLAAPELIQEPIYSTKHAVCRIPGQWMSAWTDGVALPGLHLPAANPFVPDDLSLRPEVGEKEGVPQLLLHGPSARVWQRTELRFGSPKATIVLDIQTPAAYASPESAVCVRLLVKLLGDYLNEVAYPAELAGLSYSLTNHLAGFQLSCQGYSEKLPVLLGLLLEELANFKVKPERFAVVKEAVAREYANTAYQQPYQWAMYRSELLLNFKRWRVDQYSQIIKALTPEALAAHMPRLLGRAFLEGLIVGNISPEEAHSIVDSALTKLRAAWGAAPLWPGEEKDLRVVKLPAGASSLLVEAGPNPKNENSAVWVTYQVGPDDLRRNALAGLLVQLAKRDAFNTLRTQQQLGYIVHMYGASDLGVQGISFIIQSDKYSAAHLALQVELFVRDTVKRIASLPEAEFEAGVAELAKAKLEKPKRLGELAGRWWGEIYAGTCMFDRQAAEVEVLRTLKPEDLTRFSEEVLGVERGVRRKAVVLIRGSNELQQQQQGEAAAATAAGQGSCAADGEQQSQAAAAAAAEAPGGATCPAAGDVGSKAVLKAAAGADDVLSYAASAVPAGEAFVLVDDINAFKRGCEVYAAPGAQPGSSSSKGKVLLGKGAAAAEAAAGGAAAAAANSEDVAPSKL</sequence>
<dbReference type="STRING" id="3088.A0A383VRB5"/>
<evidence type="ECO:0000259" key="12">
    <source>
        <dbReference type="Pfam" id="PF22456"/>
    </source>
</evidence>
<dbReference type="PROSITE" id="PS00143">
    <property type="entry name" value="INSULINASE"/>
    <property type="match status" value="1"/>
</dbReference>
<evidence type="ECO:0000259" key="10">
    <source>
        <dbReference type="Pfam" id="PF05193"/>
    </source>
</evidence>
<keyword evidence="14" id="KW-1185">Reference proteome</keyword>
<dbReference type="Gene3D" id="3.30.830.10">
    <property type="entry name" value="Metalloenzyme, LuxS/M16 peptidase-like"/>
    <property type="match status" value="4"/>
</dbReference>
<dbReference type="EMBL" id="FNXT01000791">
    <property type="protein sequence ID" value="SZX67389.1"/>
    <property type="molecule type" value="Genomic_DNA"/>
</dbReference>
<evidence type="ECO:0000256" key="1">
    <source>
        <dbReference type="ARBA" id="ARBA00007261"/>
    </source>
</evidence>
<evidence type="ECO:0000256" key="5">
    <source>
        <dbReference type="ARBA" id="ARBA00022833"/>
    </source>
</evidence>
<proteinExistence type="inferred from homology"/>
<accession>A0A383VRB5</accession>
<dbReference type="GO" id="GO:0051603">
    <property type="term" value="P:proteolysis involved in protein catabolic process"/>
    <property type="evidence" value="ECO:0007669"/>
    <property type="project" value="TreeGrafter"/>
</dbReference>
<keyword evidence="3" id="KW-0479">Metal-binding</keyword>
<keyword evidence="6" id="KW-0482">Metalloprotease</keyword>
<dbReference type="PANTHER" id="PTHR43690">
    <property type="entry name" value="NARDILYSIN"/>
    <property type="match status" value="1"/>
</dbReference>
<dbReference type="InterPro" id="IPR011765">
    <property type="entry name" value="Pept_M16_N"/>
</dbReference>
<feature type="domain" description="Peptidase M16 middle/third" evidence="11">
    <location>
        <begin position="495"/>
        <end position="703"/>
    </location>
</feature>
<keyword evidence="5" id="KW-0862">Zinc</keyword>
<evidence type="ECO:0008006" key="15">
    <source>
        <dbReference type="Google" id="ProtNLM"/>
    </source>
</evidence>
<evidence type="ECO:0000256" key="7">
    <source>
        <dbReference type="RuleBase" id="RU004447"/>
    </source>
</evidence>
<gene>
    <name evidence="13" type="ORF">BQ4739_LOCUS7788</name>
</gene>
<feature type="domain" description="Peptidase M16 middle/third" evidence="11">
    <location>
        <begin position="389"/>
        <end position="460"/>
    </location>
</feature>
<feature type="compositionally biased region" description="Polar residues" evidence="8">
    <location>
        <begin position="463"/>
        <end position="474"/>
    </location>
</feature>
<evidence type="ECO:0000256" key="2">
    <source>
        <dbReference type="ARBA" id="ARBA00022670"/>
    </source>
</evidence>
<dbReference type="InterPro" id="IPR050626">
    <property type="entry name" value="Peptidase_M16"/>
</dbReference>
<dbReference type="SUPFAM" id="SSF63411">
    <property type="entry name" value="LuxS/MPP-like metallohydrolase"/>
    <property type="match status" value="4"/>
</dbReference>
<dbReference type="InterPro" id="IPR001431">
    <property type="entry name" value="Pept_M16_Zn_BS"/>
</dbReference>
<organism evidence="13 14">
    <name type="scientific">Tetradesmus obliquus</name>
    <name type="common">Green alga</name>
    <name type="synonym">Acutodesmus obliquus</name>
    <dbReference type="NCBI Taxonomy" id="3088"/>
    <lineage>
        <taxon>Eukaryota</taxon>
        <taxon>Viridiplantae</taxon>
        <taxon>Chlorophyta</taxon>
        <taxon>core chlorophytes</taxon>
        <taxon>Chlorophyceae</taxon>
        <taxon>CS clade</taxon>
        <taxon>Sphaeropleales</taxon>
        <taxon>Scenedesmaceae</taxon>
        <taxon>Tetradesmus</taxon>
    </lineage>
</organism>
<dbReference type="InterPro" id="IPR032632">
    <property type="entry name" value="Peptidase_M16_M"/>
</dbReference>
<keyword evidence="2" id="KW-0645">Protease</keyword>
<evidence type="ECO:0000259" key="11">
    <source>
        <dbReference type="Pfam" id="PF16187"/>
    </source>
</evidence>
<dbReference type="GO" id="GO:0005739">
    <property type="term" value="C:mitochondrion"/>
    <property type="evidence" value="ECO:0007669"/>
    <property type="project" value="TreeGrafter"/>
</dbReference>
<dbReference type="InterPro" id="IPR007863">
    <property type="entry name" value="Peptidase_M16_C"/>
</dbReference>
<dbReference type="InterPro" id="IPR054734">
    <property type="entry name" value="PqqF-like_C_4"/>
</dbReference>
<dbReference type="GO" id="GO:0046872">
    <property type="term" value="F:metal ion binding"/>
    <property type="evidence" value="ECO:0007669"/>
    <property type="project" value="UniProtKB-KW"/>
</dbReference>
<dbReference type="GO" id="GO:0004222">
    <property type="term" value="F:metalloendopeptidase activity"/>
    <property type="evidence" value="ECO:0007669"/>
    <property type="project" value="InterPro"/>
</dbReference>
<dbReference type="Pfam" id="PF22456">
    <property type="entry name" value="PqqF-like_C_4"/>
    <property type="match status" value="1"/>
</dbReference>
<evidence type="ECO:0000256" key="6">
    <source>
        <dbReference type="ARBA" id="ARBA00023049"/>
    </source>
</evidence>
<reference evidence="13 14" key="1">
    <citation type="submission" date="2016-10" db="EMBL/GenBank/DDBJ databases">
        <authorList>
            <person name="Cai Z."/>
        </authorList>
    </citation>
    <scope>NUCLEOTIDE SEQUENCE [LARGE SCALE GENOMIC DNA]</scope>
</reference>